<proteinExistence type="predicted"/>
<dbReference type="Proteomes" id="UP000468901">
    <property type="component" value="Unassembled WGS sequence"/>
</dbReference>
<dbReference type="EMBL" id="WESC01000013">
    <property type="protein sequence ID" value="KAB7739143.1"/>
    <property type="molecule type" value="Genomic_DNA"/>
</dbReference>
<evidence type="ECO:0000313" key="3">
    <source>
        <dbReference type="Proteomes" id="UP000468901"/>
    </source>
</evidence>
<sequence>MSGRFIALIAVIAAFGALTALALMDVGYSGIFLSSFRDMAGTQIFFDLVIMGVLVCVWMYSDARERGAVVWPFILMTFALGSFGPLFYLALREWNAARRPATA</sequence>
<evidence type="ECO:0000256" key="1">
    <source>
        <dbReference type="SAM" id="Phobius"/>
    </source>
</evidence>
<keyword evidence="3" id="KW-1185">Reference proteome</keyword>
<organism evidence="2 3">
    <name type="scientific">Parvibaculum sedimenti</name>
    <dbReference type="NCBI Taxonomy" id="2608632"/>
    <lineage>
        <taxon>Bacteria</taxon>
        <taxon>Pseudomonadati</taxon>
        <taxon>Pseudomonadota</taxon>
        <taxon>Alphaproteobacteria</taxon>
        <taxon>Hyphomicrobiales</taxon>
        <taxon>Parvibaculaceae</taxon>
        <taxon>Parvibaculum</taxon>
    </lineage>
</organism>
<feature type="transmembrane region" description="Helical" evidence="1">
    <location>
        <begin position="73"/>
        <end position="91"/>
    </location>
</feature>
<reference evidence="2 3" key="1">
    <citation type="submission" date="2019-09" db="EMBL/GenBank/DDBJ databases">
        <title>Parvibaculum sedimenti sp. nov., isolated from sediment.</title>
        <authorList>
            <person name="Wang Y."/>
        </authorList>
    </citation>
    <scope>NUCLEOTIDE SEQUENCE [LARGE SCALE GENOMIC DNA]</scope>
    <source>
        <strain evidence="2 3">HXT-9</strain>
    </source>
</reference>
<dbReference type="Pfam" id="PF11196">
    <property type="entry name" value="DUF2834"/>
    <property type="match status" value="1"/>
</dbReference>
<evidence type="ECO:0000313" key="2">
    <source>
        <dbReference type="EMBL" id="KAB7739143.1"/>
    </source>
</evidence>
<keyword evidence="1" id="KW-0812">Transmembrane</keyword>
<accession>A0A6N6VFW6</accession>
<dbReference type="InterPro" id="IPR021362">
    <property type="entry name" value="DUF2834"/>
</dbReference>
<keyword evidence="1" id="KW-0472">Membrane</keyword>
<dbReference type="RefSeq" id="WP_152217026.1">
    <property type="nucleotide sequence ID" value="NZ_WESC01000013.1"/>
</dbReference>
<keyword evidence="1" id="KW-1133">Transmembrane helix</keyword>
<comment type="caution">
    <text evidence="2">The sequence shown here is derived from an EMBL/GenBank/DDBJ whole genome shotgun (WGS) entry which is preliminary data.</text>
</comment>
<gene>
    <name evidence="2" type="ORF">F2P47_14130</name>
</gene>
<name>A0A6N6VFW6_9HYPH</name>
<dbReference type="AlphaFoldDB" id="A0A6N6VFW6"/>
<feature type="transmembrane region" description="Helical" evidence="1">
    <location>
        <begin position="44"/>
        <end position="61"/>
    </location>
</feature>
<feature type="transmembrane region" description="Helical" evidence="1">
    <location>
        <begin position="6"/>
        <end position="32"/>
    </location>
</feature>
<protein>
    <submittedName>
        <fullName evidence="2">DUF2834 domain-containing protein</fullName>
    </submittedName>
</protein>